<dbReference type="AlphaFoldDB" id="A0A4Q1JGC8"/>
<organism evidence="2 3">
    <name type="scientific">Salmonella enterica</name>
    <name type="common">Salmonella choleraesuis</name>
    <dbReference type="NCBI Taxonomy" id="28901"/>
    <lineage>
        <taxon>Bacteria</taxon>
        <taxon>Pseudomonadati</taxon>
        <taxon>Pseudomonadota</taxon>
        <taxon>Gammaproteobacteria</taxon>
        <taxon>Enterobacterales</taxon>
        <taxon>Enterobacteriaceae</taxon>
        <taxon>Salmonella</taxon>
    </lineage>
</organism>
<gene>
    <name evidence="2" type="ORF">EI538_03620</name>
</gene>
<accession>A0A4Q1JGC8</accession>
<proteinExistence type="predicted"/>
<evidence type="ECO:0000313" key="3">
    <source>
        <dbReference type="Proteomes" id="UP000290660"/>
    </source>
</evidence>
<feature type="region of interest" description="Disordered" evidence="1">
    <location>
        <begin position="53"/>
        <end position="73"/>
    </location>
</feature>
<comment type="caution">
    <text evidence="2">The sequence shown here is derived from an EMBL/GenBank/DDBJ whole genome shotgun (WGS) entry which is preliminary data.</text>
</comment>
<evidence type="ECO:0000313" key="2">
    <source>
        <dbReference type="EMBL" id="RXQ38021.1"/>
    </source>
</evidence>
<reference evidence="2 3" key="1">
    <citation type="submission" date="2018-12" db="EMBL/GenBank/DDBJ databases">
        <title>Identification of serotype of rogose Salmonella by whole genome sequencing.</title>
        <authorList>
            <person name="Sacchi C.T."/>
            <person name="Goncalves C.R."/>
            <person name="Tiba-Casas M.R."/>
        </authorList>
    </citation>
    <scope>NUCLEOTIDE SEQUENCE [LARGE SCALE GENOMIC DNA]</scope>
    <source>
        <strain evidence="2 3">169_17</strain>
    </source>
</reference>
<sequence>MSIFKPFLLCLYRRTTDGYRPVRKLFTPVGKGASIAMKMGMKRENCKARRATGHDHQARQAQRHRALLPFLQD</sequence>
<evidence type="ECO:0000256" key="1">
    <source>
        <dbReference type="SAM" id="MobiDB-lite"/>
    </source>
</evidence>
<name>A0A4Q1JGC8_SALER</name>
<protein>
    <submittedName>
        <fullName evidence="2">Uncharacterized protein</fullName>
    </submittedName>
</protein>
<dbReference type="Proteomes" id="UP000290660">
    <property type="component" value="Unassembled WGS sequence"/>
</dbReference>
<dbReference type="EMBL" id="RSEO01000002">
    <property type="protein sequence ID" value="RXQ38021.1"/>
    <property type="molecule type" value="Genomic_DNA"/>
</dbReference>